<dbReference type="GO" id="GO:0016104">
    <property type="term" value="P:triterpenoid biosynthetic process"/>
    <property type="evidence" value="ECO:0007669"/>
    <property type="project" value="InterPro"/>
</dbReference>
<dbReference type="EMBL" id="FNXT01000890">
    <property type="protein sequence ID" value="SZX68934.1"/>
    <property type="molecule type" value="Genomic_DNA"/>
</dbReference>
<dbReference type="SUPFAM" id="SSF48239">
    <property type="entry name" value="Terpenoid cyclases/Protein prenyltransferases"/>
    <property type="match status" value="1"/>
</dbReference>
<dbReference type="GO" id="GO:0016866">
    <property type="term" value="F:intramolecular transferase activity"/>
    <property type="evidence" value="ECO:0007669"/>
    <property type="project" value="InterPro"/>
</dbReference>
<reference evidence="5 6" key="1">
    <citation type="submission" date="2016-10" db="EMBL/GenBank/DDBJ databases">
        <authorList>
            <person name="Cai Z."/>
        </authorList>
    </citation>
    <scope>NUCLEOTIDE SEQUENCE [LARGE SCALE GENOMIC DNA]</scope>
</reference>
<dbReference type="PANTHER" id="PTHR11764:SF20">
    <property type="entry name" value="LANOSTEROL SYNTHASE"/>
    <property type="match status" value="1"/>
</dbReference>
<dbReference type="InterPro" id="IPR032696">
    <property type="entry name" value="SQ_cyclase_C"/>
</dbReference>
<dbReference type="Pfam" id="PF13243">
    <property type="entry name" value="SQHop_cyclase_C"/>
    <property type="match status" value="1"/>
</dbReference>
<proteinExistence type="inferred from homology"/>
<dbReference type="FunFam" id="1.50.10.20:FF:000011">
    <property type="entry name" value="Terpene cyclase/mutase family member"/>
    <property type="match status" value="1"/>
</dbReference>
<keyword evidence="3" id="KW-0413">Isomerase</keyword>
<name>A0A383VVZ0_TETOB</name>
<evidence type="ECO:0000256" key="3">
    <source>
        <dbReference type="ARBA" id="ARBA00023235"/>
    </source>
</evidence>
<accession>A0A383VVZ0</accession>
<dbReference type="PROSITE" id="PS01074">
    <property type="entry name" value="TERPENE_SYNTHASES"/>
    <property type="match status" value="1"/>
</dbReference>
<feature type="domain" description="Squalene cyclase C-terminal" evidence="4">
    <location>
        <begin position="68"/>
        <end position="407"/>
    </location>
</feature>
<evidence type="ECO:0000313" key="5">
    <source>
        <dbReference type="EMBL" id="SZX68934.1"/>
    </source>
</evidence>
<dbReference type="InterPro" id="IPR018333">
    <property type="entry name" value="Squalene_cyclase"/>
</dbReference>
<evidence type="ECO:0000256" key="1">
    <source>
        <dbReference type="ARBA" id="ARBA00009755"/>
    </source>
</evidence>
<dbReference type="NCBIfam" id="TIGR01787">
    <property type="entry name" value="squalene_cyclas"/>
    <property type="match status" value="1"/>
</dbReference>
<comment type="similarity">
    <text evidence="1">Belongs to the terpene cyclase/mutase family.</text>
</comment>
<organism evidence="5 6">
    <name type="scientific">Tetradesmus obliquus</name>
    <name type="common">Green alga</name>
    <name type="synonym">Acutodesmus obliquus</name>
    <dbReference type="NCBI Taxonomy" id="3088"/>
    <lineage>
        <taxon>Eukaryota</taxon>
        <taxon>Viridiplantae</taxon>
        <taxon>Chlorophyta</taxon>
        <taxon>core chlorophytes</taxon>
        <taxon>Chlorophyceae</taxon>
        <taxon>CS clade</taxon>
        <taxon>Sphaeropleales</taxon>
        <taxon>Scenedesmaceae</taxon>
        <taxon>Tetradesmus</taxon>
    </lineage>
</organism>
<sequence length="453" mass="50366">MMQVMKHIHYEDENTRYVDIGPVNKVINMLCCWFEDPDSLAFKKHLPRLHDYLWVAEDGMKMQGYNGSQLWDTSFAVQAMLDSGLTDVAGGPLKKAHSYIEQSQVVTEAAPPLSRYYRHISRGAWPFSSRDHGWPISDCTGEGFKAALGLAALQQPGLVGEGISRERLEAAVRVILSYQNSDGGMATYENTRSFHWLEILNPAETFGDIIVDYSYVECTSACITALSAFDRLYPGSSWSKPIAAALAKAEAFVRRIQRPDGSWYGSWGVCFTYGTWFGATALACRGHTAASDPALRKACSFLVNKQRLDGGWGESYLSCQDKVYSQLEGESHVVNTAWAIMALLAAGYHTIDPKPLHKGAAFLMRAQQASGDWPQQHISGVFNRNCMITYANYRNIFPIWALGLYRRLVLLGHTRDSSSSSSSSSGQGDRAWLCAVSDFWQNSKTSSKPNKKK</sequence>
<dbReference type="GO" id="GO:0005811">
    <property type="term" value="C:lipid droplet"/>
    <property type="evidence" value="ECO:0007669"/>
    <property type="project" value="InterPro"/>
</dbReference>
<dbReference type="InterPro" id="IPR002365">
    <property type="entry name" value="Terpene_synthase_CS"/>
</dbReference>
<keyword evidence="2" id="KW-0677">Repeat</keyword>
<dbReference type="InterPro" id="IPR008930">
    <property type="entry name" value="Terpenoid_cyclase/PrenylTrfase"/>
</dbReference>
<evidence type="ECO:0000259" key="4">
    <source>
        <dbReference type="Pfam" id="PF13243"/>
    </source>
</evidence>
<evidence type="ECO:0000256" key="2">
    <source>
        <dbReference type="ARBA" id="ARBA00022737"/>
    </source>
</evidence>
<protein>
    <recommendedName>
        <fullName evidence="4">Squalene cyclase C-terminal domain-containing protein</fullName>
    </recommendedName>
</protein>
<dbReference type="PANTHER" id="PTHR11764">
    <property type="entry name" value="TERPENE CYCLASE/MUTASE FAMILY MEMBER"/>
    <property type="match status" value="1"/>
</dbReference>
<gene>
    <name evidence="5" type="ORF">BQ4739_LOCUS9245</name>
</gene>
<evidence type="ECO:0000313" key="6">
    <source>
        <dbReference type="Proteomes" id="UP000256970"/>
    </source>
</evidence>
<dbReference type="STRING" id="3088.A0A383VVZ0"/>
<keyword evidence="6" id="KW-1185">Reference proteome</keyword>
<dbReference type="Gene3D" id="1.50.10.20">
    <property type="match status" value="1"/>
</dbReference>
<dbReference type="AlphaFoldDB" id="A0A383VVZ0"/>
<dbReference type="Proteomes" id="UP000256970">
    <property type="component" value="Unassembled WGS sequence"/>
</dbReference>